<evidence type="ECO:0000313" key="1">
    <source>
        <dbReference type="EMBL" id="OGK25502.1"/>
    </source>
</evidence>
<reference evidence="1 2" key="1">
    <citation type="journal article" date="2016" name="Nat. Commun.">
        <title>Thousands of microbial genomes shed light on interconnected biogeochemical processes in an aquifer system.</title>
        <authorList>
            <person name="Anantharaman K."/>
            <person name="Brown C.T."/>
            <person name="Hug L.A."/>
            <person name="Sharon I."/>
            <person name="Castelle C.J."/>
            <person name="Probst A.J."/>
            <person name="Thomas B.C."/>
            <person name="Singh A."/>
            <person name="Wilkins M.J."/>
            <person name="Karaoz U."/>
            <person name="Brodie E.L."/>
            <person name="Williams K.H."/>
            <person name="Hubbard S.S."/>
            <person name="Banfield J.F."/>
        </authorList>
    </citation>
    <scope>NUCLEOTIDE SEQUENCE [LARGE SCALE GENOMIC DNA]</scope>
</reference>
<comment type="caution">
    <text evidence="1">The sequence shown here is derived from an EMBL/GenBank/DDBJ whole genome shotgun (WGS) entry which is preliminary data.</text>
</comment>
<evidence type="ECO:0000313" key="2">
    <source>
        <dbReference type="Proteomes" id="UP000177913"/>
    </source>
</evidence>
<dbReference type="AlphaFoldDB" id="A0A1F7H487"/>
<gene>
    <name evidence="1" type="ORF">A3C25_00140</name>
</gene>
<protein>
    <submittedName>
        <fullName evidence="1">Uncharacterized protein</fullName>
    </submittedName>
</protein>
<name>A0A1F7H487_9BACT</name>
<sequence>MLEARVNEPDKQIALAMRRQRQYYAEMGWIFCNARLPSDFDSSTGMGPEAFGWLKMPDGLFYLLKCPIDGEGSVSHHDRDRGHKAEAIRVAKSTI</sequence>
<organism evidence="1 2">
    <name type="scientific">Candidatus Roizmanbacteria bacterium RIFCSPHIGHO2_02_FULL_38_11</name>
    <dbReference type="NCBI Taxonomy" id="1802039"/>
    <lineage>
        <taxon>Bacteria</taxon>
        <taxon>Candidatus Roizmaniibacteriota</taxon>
    </lineage>
</organism>
<proteinExistence type="predicted"/>
<dbReference type="Proteomes" id="UP000177913">
    <property type="component" value="Unassembled WGS sequence"/>
</dbReference>
<accession>A0A1F7H487</accession>
<dbReference type="EMBL" id="MFZO01000007">
    <property type="protein sequence ID" value="OGK25502.1"/>
    <property type="molecule type" value="Genomic_DNA"/>
</dbReference>